<comment type="caution">
    <text evidence="2">The sequence shown here is derived from an EMBL/GenBank/DDBJ whole genome shotgun (WGS) entry which is preliminary data.</text>
</comment>
<dbReference type="Proteomes" id="UP000029453">
    <property type="component" value="Unassembled WGS sequence"/>
</dbReference>
<evidence type="ECO:0000313" key="2">
    <source>
        <dbReference type="EMBL" id="GAC41685.1"/>
    </source>
</evidence>
<organism evidence="2 3">
    <name type="scientific">Paenibacillus popilliae ATCC 14706</name>
    <dbReference type="NCBI Taxonomy" id="1212764"/>
    <lineage>
        <taxon>Bacteria</taxon>
        <taxon>Bacillati</taxon>
        <taxon>Bacillota</taxon>
        <taxon>Bacilli</taxon>
        <taxon>Bacillales</taxon>
        <taxon>Paenibacillaceae</taxon>
        <taxon>Paenibacillus</taxon>
    </lineage>
</organism>
<name>M9LGK8_PAEPP</name>
<proteinExistence type="predicted"/>
<protein>
    <submittedName>
        <fullName evidence="2">Predicted NAD-binding component</fullName>
    </submittedName>
</protein>
<dbReference type="AlphaFoldDB" id="M9LGK8"/>
<reference evidence="2 3" key="1">
    <citation type="submission" date="2012-10" db="EMBL/GenBank/DDBJ databases">
        <title>Draft Genome Sequence of Paenibacillus popilliae ATCC 14706T.</title>
        <authorList>
            <person name="Iiyama K."/>
            <person name="Mori K."/>
            <person name="Mon H."/>
            <person name="Chieda Y."/>
            <person name="Lee J.M."/>
            <person name="Kusakabe T."/>
            <person name="Tashiro K."/>
            <person name="Asano S."/>
            <person name="Yasunaga-Aoki C."/>
            <person name="Shimizu S."/>
        </authorList>
    </citation>
    <scope>NUCLEOTIDE SEQUENCE [LARGE SCALE GENOMIC DNA]</scope>
    <source>
        <strain evidence="2 3">ATCC 14706</strain>
    </source>
</reference>
<evidence type="ECO:0000313" key="3">
    <source>
        <dbReference type="Proteomes" id="UP000029453"/>
    </source>
</evidence>
<dbReference type="RefSeq" id="WP_006285027.1">
    <property type="nucleotide sequence ID" value="NZ_BALG01000042.1"/>
</dbReference>
<keyword evidence="3" id="KW-1185">Reference proteome</keyword>
<accession>M9LGK8</accession>
<evidence type="ECO:0000256" key="1">
    <source>
        <dbReference type="SAM" id="Coils"/>
    </source>
</evidence>
<feature type="coiled-coil region" evidence="1">
    <location>
        <begin position="6"/>
        <end position="40"/>
    </location>
</feature>
<sequence length="80" mass="9426">MSEQLLQQILTELKSTNQRLDRMETDMKDMKAEQQLIKRAVMETNESVKRLETIQEQQHRIIEVLSVRSIEQEAAIKSIN</sequence>
<dbReference type="OrthoDB" id="2623173at2"/>
<gene>
    <name evidence="2" type="ORF">PPOP_1036</name>
</gene>
<keyword evidence="1" id="KW-0175">Coiled coil</keyword>
<dbReference type="EMBL" id="BALG01000042">
    <property type="protein sequence ID" value="GAC41685.1"/>
    <property type="molecule type" value="Genomic_DNA"/>
</dbReference>